<evidence type="ECO:0000256" key="2">
    <source>
        <dbReference type="ARBA" id="ARBA00022475"/>
    </source>
</evidence>
<feature type="transmembrane region" description="Helical" evidence="9">
    <location>
        <begin position="356"/>
        <end position="381"/>
    </location>
</feature>
<dbReference type="EMBL" id="JACBZY010000001">
    <property type="protein sequence ID" value="NYG97888.1"/>
    <property type="molecule type" value="Genomic_DNA"/>
</dbReference>
<feature type="domain" description="Glycosyltransferase RgtA/B/C/D-like" evidence="10">
    <location>
        <begin position="131"/>
        <end position="218"/>
    </location>
</feature>
<comment type="caution">
    <text evidence="11">The sequence shown here is derived from an EMBL/GenBank/DDBJ whole genome shotgun (WGS) entry which is preliminary data.</text>
</comment>
<dbReference type="GO" id="GO:0010041">
    <property type="term" value="P:response to iron(III) ion"/>
    <property type="evidence" value="ECO:0007669"/>
    <property type="project" value="TreeGrafter"/>
</dbReference>
<keyword evidence="4 11" id="KW-0808">Transferase</keyword>
<keyword evidence="2" id="KW-1003">Cell membrane</keyword>
<comment type="subcellular location">
    <subcellularLocation>
        <location evidence="1">Cell membrane</location>
        <topology evidence="1">Multi-pass membrane protein</topology>
    </subcellularLocation>
</comment>
<evidence type="ECO:0000313" key="11">
    <source>
        <dbReference type="EMBL" id="NYG97888.1"/>
    </source>
</evidence>
<dbReference type="InterPro" id="IPR050297">
    <property type="entry name" value="LipidA_mod_glycosyltrf_83"/>
</dbReference>
<dbReference type="AlphaFoldDB" id="A0A852YFP2"/>
<keyword evidence="5 9" id="KW-0812">Transmembrane</keyword>
<feature type="transmembrane region" description="Helical" evidence="9">
    <location>
        <begin position="197"/>
        <end position="217"/>
    </location>
</feature>
<feature type="transmembrane region" description="Helical" evidence="9">
    <location>
        <begin position="237"/>
        <end position="268"/>
    </location>
</feature>
<reference evidence="11 12" key="1">
    <citation type="submission" date="2020-07" db="EMBL/GenBank/DDBJ databases">
        <title>Sequencing the genomes of 1000 actinobacteria strains.</title>
        <authorList>
            <person name="Klenk H.-P."/>
        </authorList>
    </citation>
    <scope>NUCLEOTIDE SEQUENCE [LARGE SCALE GENOMIC DNA]</scope>
    <source>
        <strain evidence="11 12">DSM 23141</strain>
    </source>
</reference>
<proteinExistence type="predicted"/>
<keyword evidence="7 9" id="KW-0472">Membrane</keyword>
<keyword evidence="6 9" id="KW-1133">Transmembrane helix</keyword>
<feature type="transmembrane region" description="Helical" evidence="9">
    <location>
        <begin position="73"/>
        <end position="91"/>
    </location>
</feature>
<dbReference type="PANTHER" id="PTHR33908:SF3">
    <property type="entry name" value="UNDECAPRENYL PHOSPHATE-ALPHA-4-AMINO-4-DEOXY-L-ARABINOSE ARABINOSYL TRANSFERASE"/>
    <property type="match status" value="1"/>
</dbReference>
<evidence type="ECO:0000313" key="12">
    <source>
        <dbReference type="Proteomes" id="UP000553888"/>
    </source>
</evidence>
<feature type="region of interest" description="Disordered" evidence="8">
    <location>
        <begin position="1"/>
        <end position="21"/>
    </location>
</feature>
<accession>A0A852YFP2</accession>
<evidence type="ECO:0000256" key="1">
    <source>
        <dbReference type="ARBA" id="ARBA00004651"/>
    </source>
</evidence>
<feature type="transmembrane region" description="Helical" evidence="9">
    <location>
        <begin position="387"/>
        <end position="408"/>
    </location>
</feature>
<protein>
    <submittedName>
        <fullName evidence="11">Mannosyltransferase</fullName>
        <ecNumber evidence="11">2.4.1.-</ecNumber>
    </submittedName>
</protein>
<dbReference type="Proteomes" id="UP000553888">
    <property type="component" value="Unassembled WGS sequence"/>
</dbReference>
<gene>
    <name evidence="11" type="ORF">BJ979_000514</name>
</gene>
<dbReference type="RefSeq" id="WP_179564883.1">
    <property type="nucleotide sequence ID" value="NZ_JACBZY010000001.1"/>
</dbReference>
<feature type="transmembrane region" description="Helical" evidence="9">
    <location>
        <begin position="420"/>
        <end position="442"/>
    </location>
</feature>
<feature type="transmembrane region" description="Helical" evidence="9">
    <location>
        <begin position="144"/>
        <end position="162"/>
    </location>
</feature>
<dbReference type="Pfam" id="PF13231">
    <property type="entry name" value="PMT_2"/>
    <property type="match status" value="1"/>
</dbReference>
<evidence type="ECO:0000256" key="9">
    <source>
        <dbReference type="SAM" id="Phobius"/>
    </source>
</evidence>
<dbReference type="GO" id="GO:0016763">
    <property type="term" value="F:pentosyltransferase activity"/>
    <property type="evidence" value="ECO:0007669"/>
    <property type="project" value="TreeGrafter"/>
</dbReference>
<evidence type="ECO:0000256" key="3">
    <source>
        <dbReference type="ARBA" id="ARBA00022676"/>
    </source>
</evidence>
<evidence type="ECO:0000259" key="10">
    <source>
        <dbReference type="Pfam" id="PF13231"/>
    </source>
</evidence>
<dbReference type="GO" id="GO:0009103">
    <property type="term" value="P:lipopolysaccharide biosynthetic process"/>
    <property type="evidence" value="ECO:0007669"/>
    <property type="project" value="UniProtKB-ARBA"/>
</dbReference>
<organism evidence="11 12">
    <name type="scientific">Schumannella luteola</name>
    <dbReference type="NCBI Taxonomy" id="472059"/>
    <lineage>
        <taxon>Bacteria</taxon>
        <taxon>Bacillati</taxon>
        <taxon>Actinomycetota</taxon>
        <taxon>Actinomycetes</taxon>
        <taxon>Micrococcales</taxon>
        <taxon>Microbacteriaceae</taxon>
        <taxon>Schumannella</taxon>
    </lineage>
</organism>
<evidence type="ECO:0000256" key="8">
    <source>
        <dbReference type="SAM" id="MobiDB-lite"/>
    </source>
</evidence>
<sequence length="575" mass="60735">MTSTVNTPIVGSDPSGTASPADAARAAARVLPGTAPVAVPAGGETDANRSRVRLAARILTARILAARILTSRAAAPLAVAAGALAVGLWHSGTPSFWGDEAASVMSAQRSIPSLLSELTAIDAVHGLYYLLVHFWIGLVGDSEFAVRLPSVVVSAVAVAGVVVLGRKLFGSAVGVTAGAMLAIIPEFSRLAIEGRSYAFGVAAAVWLTVLLVAILGRRDSRMRAAGAPDRARRRTRALWVLYIVGWVLAIHLFVFLAMVAVGHAALLLALRVPRPAWRRWLTAGAVVLAAITPIAIVTFTQRHQVGFLAARGYATPDNVLVSQWFITIPVAVIGWGLVALAVIGAARVHREQRYRLAAIGVWMAGPTLIVLAVSAVAQPIYNQRYLAMSMPALALVMAFGAVAGVRMLSALAARRAPRRVVAVVAAAAVGVALLGAAAPAYLAQRSPYGKGGADFRQTAEALATHAAAGDAVIFDQTVKPSQRPRVILHLYPQLTKQLDDVALRTPFDQKAGIWDSVWPVDDVADRLAAHRVVWAVEVKGSGSPDLTELHRLGYIETQTIPVHRTVLIRLEKDPS</sequence>
<feature type="transmembrane region" description="Helical" evidence="9">
    <location>
        <begin position="168"/>
        <end position="185"/>
    </location>
</feature>
<dbReference type="GO" id="GO:0005886">
    <property type="term" value="C:plasma membrane"/>
    <property type="evidence" value="ECO:0007669"/>
    <property type="project" value="UniProtKB-SubCell"/>
</dbReference>
<keyword evidence="3 11" id="KW-0328">Glycosyltransferase</keyword>
<dbReference type="InterPro" id="IPR038731">
    <property type="entry name" value="RgtA/B/C-like"/>
</dbReference>
<evidence type="ECO:0000256" key="4">
    <source>
        <dbReference type="ARBA" id="ARBA00022679"/>
    </source>
</evidence>
<dbReference type="EC" id="2.4.1.-" evidence="11"/>
<dbReference type="PANTHER" id="PTHR33908">
    <property type="entry name" value="MANNOSYLTRANSFERASE YKCB-RELATED"/>
    <property type="match status" value="1"/>
</dbReference>
<name>A0A852YFP2_9MICO</name>
<evidence type="ECO:0000256" key="5">
    <source>
        <dbReference type="ARBA" id="ARBA00022692"/>
    </source>
</evidence>
<keyword evidence="12" id="KW-1185">Reference proteome</keyword>
<evidence type="ECO:0000256" key="6">
    <source>
        <dbReference type="ARBA" id="ARBA00022989"/>
    </source>
</evidence>
<evidence type="ECO:0000256" key="7">
    <source>
        <dbReference type="ARBA" id="ARBA00023136"/>
    </source>
</evidence>
<feature type="transmembrane region" description="Helical" evidence="9">
    <location>
        <begin position="321"/>
        <end position="344"/>
    </location>
</feature>